<gene>
    <name evidence="2" type="ORF">GCM10010421_31440</name>
</gene>
<evidence type="ECO:0000256" key="1">
    <source>
        <dbReference type="SAM" id="MobiDB-lite"/>
    </source>
</evidence>
<feature type="region of interest" description="Disordered" evidence="1">
    <location>
        <begin position="1"/>
        <end position="37"/>
    </location>
</feature>
<feature type="region of interest" description="Disordered" evidence="1">
    <location>
        <begin position="271"/>
        <end position="302"/>
    </location>
</feature>
<organism evidence="2 3">
    <name type="scientific">Streptomyces glaucus</name>
    <dbReference type="NCBI Taxonomy" id="284029"/>
    <lineage>
        <taxon>Bacteria</taxon>
        <taxon>Bacillati</taxon>
        <taxon>Actinomycetota</taxon>
        <taxon>Actinomycetes</taxon>
        <taxon>Kitasatosporales</taxon>
        <taxon>Streptomycetaceae</taxon>
        <taxon>Streptomyces</taxon>
    </lineage>
</organism>
<sequence>MPGTTTPQRERRSRKPTGKPNPPIVLLAGPEKTGKGHEAAVGTASDLVAMTYWLQVGGNSSTADYYGRIKGARYEIVPHDGSFADILDAIRWAISRPPGADGKRNMIVIDDISSVWDLLSDEVSQVGRKRAERRAYAAGQRAPRLDDPFVDEERDLWGHAKDRWGEMLWLLRRHNGPTLLIARQEISSVFENDKPTQHTTRRIKAEKNIKAAVDAVVEFHAVGEAYVTGTHSMPEHWEIRPGWTYRYESVDRLLRWLGYEDAAETRTVIEPRPEAYLEEQFPVPESPQRAPEPSGRERSRPDFGLTGAQAVELIHRALTDKTDPEGRLQAIRNEWGSRILRTIPTRTRMWGDMDADSLLTRALTHIKEESERKRQEQARAGEHGGADASSSQGERDQPGTPPDESGQDQAREHHETPPPQQNAEHQEDEEEPPTEGAVPPPPDPEAEDGPPPGETPEDTTEAEEPQDRPAPAPSAQRLADFAAGRPPKREPDRRTKIALEALRAEADIQARVLMCTLSEHLAPISEEGDPDMIPLRNYLLEQRPKIIAQLEREGHTELAAYYRGAPPVDTQIRKAFAPYFGSAPAGQ</sequence>
<dbReference type="RefSeq" id="WP_344603719.1">
    <property type="nucleotide sequence ID" value="NZ_BAAATK010000018.1"/>
</dbReference>
<feature type="compositionally biased region" description="Basic and acidic residues" evidence="1">
    <location>
        <begin position="367"/>
        <end position="385"/>
    </location>
</feature>
<keyword evidence="3" id="KW-1185">Reference proteome</keyword>
<dbReference type="EMBL" id="BAAATK010000018">
    <property type="protein sequence ID" value="GAA2438980.1"/>
    <property type="molecule type" value="Genomic_DNA"/>
</dbReference>
<evidence type="ECO:0000313" key="2">
    <source>
        <dbReference type="EMBL" id="GAA2438980.1"/>
    </source>
</evidence>
<accession>A0ABN3JT97</accession>
<feature type="compositionally biased region" description="Pro residues" evidence="1">
    <location>
        <begin position="438"/>
        <end position="454"/>
    </location>
</feature>
<reference evidence="2 3" key="1">
    <citation type="journal article" date="2019" name="Int. J. Syst. Evol. Microbiol.">
        <title>The Global Catalogue of Microorganisms (GCM) 10K type strain sequencing project: providing services to taxonomists for standard genome sequencing and annotation.</title>
        <authorList>
            <consortium name="The Broad Institute Genomics Platform"/>
            <consortium name="The Broad Institute Genome Sequencing Center for Infectious Disease"/>
            <person name="Wu L."/>
            <person name="Ma J."/>
        </authorList>
    </citation>
    <scope>NUCLEOTIDE SEQUENCE [LARGE SCALE GENOMIC DNA]</scope>
    <source>
        <strain evidence="2 3">JCM 6922</strain>
    </source>
</reference>
<proteinExistence type="predicted"/>
<evidence type="ECO:0000313" key="3">
    <source>
        <dbReference type="Proteomes" id="UP001500460"/>
    </source>
</evidence>
<comment type="caution">
    <text evidence="2">The sequence shown here is derived from an EMBL/GenBank/DDBJ whole genome shotgun (WGS) entry which is preliminary data.</text>
</comment>
<feature type="region of interest" description="Disordered" evidence="1">
    <location>
        <begin position="367"/>
        <end position="494"/>
    </location>
</feature>
<protein>
    <submittedName>
        <fullName evidence="2">Uncharacterized protein</fullName>
    </submittedName>
</protein>
<feature type="compositionally biased region" description="Acidic residues" evidence="1">
    <location>
        <begin position="455"/>
        <end position="464"/>
    </location>
</feature>
<dbReference type="Proteomes" id="UP001500460">
    <property type="component" value="Unassembled WGS sequence"/>
</dbReference>
<name>A0ABN3JT97_9ACTN</name>